<keyword evidence="1" id="KW-0812">Transmembrane</keyword>
<dbReference type="InParanoid" id="A0A1Y2H1N3"/>
<dbReference type="EMBL" id="MCFF01000002">
    <property type="protein sequence ID" value="ORZ28479.1"/>
    <property type="molecule type" value="Genomic_DNA"/>
</dbReference>
<keyword evidence="1" id="KW-1133">Transmembrane helix</keyword>
<name>A0A1Y2H1N3_9FUNG</name>
<evidence type="ECO:0000313" key="3">
    <source>
        <dbReference type="Proteomes" id="UP000193648"/>
    </source>
</evidence>
<accession>A0A1Y2H1N3</accession>
<comment type="caution">
    <text evidence="2">The sequence shown here is derived from an EMBL/GenBank/DDBJ whole genome shotgun (WGS) entry which is preliminary data.</text>
</comment>
<evidence type="ECO:0000313" key="2">
    <source>
        <dbReference type="EMBL" id="ORZ28479.1"/>
    </source>
</evidence>
<organism evidence="2 3">
    <name type="scientific">Lobosporangium transversale</name>
    <dbReference type="NCBI Taxonomy" id="64571"/>
    <lineage>
        <taxon>Eukaryota</taxon>
        <taxon>Fungi</taxon>
        <taxon>Fungi incertae sedis</taxon>
        <taxon>Mucoromycota</taxon>
        <taxon>Mortierellomycotina</taxon>
        <taxon>Mortierellomycetes</taxon>
        <taxon>Mortierellales</taxon>
        <taxon>Mortierellaceae</taxon>
        <taxon>Lobosporangium</taxon>
    </lineage>
</organism>
<dbReference type="GeneID" id="33564548"/>
<keyword evidence="1" id="KW-0472">Membrane</keyword>
<dbReference type="RefSeq" id="XP_021886164.1">
    <property type="nucleotide sequence ID" value="XM_022022704.1"/>
</dbReference>
<dbReference type="AlphaFoldDB" id="A0A1Y2H1N3"/>
<sequence length="71" mass="8348">MAKDENVSCSRINACPWGSKAFFPSWLAIHMIDKIPPFTIIFLISPLFLLRAFIVLFLFLYLFFFFSFLFS</sequence>
<feature type="transmembrane region" description="Helical" evidence="1">
    <location>
        <begin position="40"/>
        <end position="70"/>
    </location>
</feature>
<dbReference type="Proteomes" id="UP000193648">
    <property type="component" value="Unassembled WGS sequence"/>
</dbReference>
<reference evidence="2 3" key="1">
    <citation type="submission" date="2016-07" db="EMBL/GenBank/DDBJ databases">
        <title>Pervasive Adenine N6-methylation of Active Genes in Fungi.</title>
        <authorList>
            <consortium name="DOE Joint Genome Institute"/>
            <person name="Mondo S.J."/>
            <person name="Dannebaum R.O."/>
            <person name="Kuo R.C."/>
            <person name="Labutti K."/>
            <person name="Haridas S."/>
            <person name="Kuo A."/>
            <person name="Salamov A."/>
            <person name="Ahrendt S.R."/>
            <person name="Lipzen A."/>
            <person name="Sullivan W."/>
            <person name="Andreopoulos W.B."/>
            <person name="Clum A."/>
            <person name="Lindquist E."/>
            <person name="Daum C."/>
            <person name="Ramamoorthy G.K."/>
            <person name="Gryganskyi A."/>
            <person name="Culley D."/>
            <person name="Magnuson J.K."/>
            <person name="James T.Y."/>
            <person name="O'Malley M.A."/>
            <person name="Stajich J.E."/>
            <person name="Spatafora J.W."/>
            <person name="Visel A."/>
            <person name="Grigoriev I.V."/>
        </authorList>
    </citation>
    <scope>NUCLEOTIDE SEQUENCE [LARGE SCALE GENOMIC DNA]</scope>
    <source>
        <strain evidence="2 3">NRRL 3116</strain>
    </source>
</reference>
<proteinExistence type="predicted"/>
<protein>
    <submittedName>
        <fullName evidence="2">Uncharacterized protein</fullName>
    </submittedName>
</protein>
<evidence type="ECO:0000256" key="1">
    <source>
        <dbReference type="SAM" id="Phobius"/>
    </source>
</evidence>
<gene>
    <name evidence="2" type="ORF">BCR41DRAFT_345401</name>
</gene>
<keyword evidence="3" id="KW-1185">Reference proteome</keyword>